<feature type="compositionally biased region" description="Polar residues" evidence="1">
    <location>
        <begin position="176"/>
        <end position="186"/>
    </location>
</feature>
<dbReference type="AlphaFoldDB" id="A0A7S2UWY1"/>
<gene>
    <name evidence="2" type="ORF">FJAP1339_LOCUS2203</name>
</gene>
<feature type="region of interest" description="Disordered" evidence="1">
    <location>
        <begin position="110"/>
        <end position="215"/>
    </location>
</feature>
<name>A0A7S2UWY1_9STRA</name>
<accession>A0A7S2UWY1</accession>
<dbReference type="EMBL" id="HBHR01004597">
    <property type="protein sequence ID" value="CAD9859684.1"/>
    <property type="molecule type" value="Transcribed_RNA"/>
</dbReference>
<protein>
    <submittedName>
        <fullName evidence="2">Uncharacterized protein</fullName>
    </submittedName>
</protein>
<organism evidence="2">
    <name type="scientific">Fibrocapsa japonica</name>
    <dbReference type="NCBI Taxonomy" id="94617"/>
    <lineage>
        <taxon>Eukaryota</taxon>
        <taxon>Sar</taxon>
        <taxon>Stramenopiles</taxon>
        <taxon>Ochrophyta</taxon>
        <taxon>Raphidophyceae</taxon>
        <taxon>Chattonellales</taxon>
        <taxon>Chattonellaceae</taxon>
        <taxon>Fibrocapsa</taxon>
    </lineage>
</organism>
<sequence length="274" mass="29544">MSGQGFGISGHKNNYSSSVRCGNWVEDLIGDELANTRPGTRMDLMTTNRADFRNPSRVTTPHVPDNIKMETSREIKQRNRDGQSYDLIFTHCLSEDPADLQSQRYKTTVGKSFSGGGAGEPNKSSSGLDASDTDSRARCKGSPFRQNTLRTGPPSSATNGGSPTPPLGGGGLGSSASVVSHTTLGSPGSGRALQQGGMESITSRPRTRQLLDNAAREKRVVNSYRTESNSMYSRTPKIEYKVRGPEGNVNMPNVHKSHEFSTGYVNPNFIGGKR</sequence>
<proteinExistence type="predicted"/>
<evidence type="ECO:0000313" key="2">
    <source>
        <dbReference type="EMBL" id="CAD9859684.1"/>
    </source>
</evidence>
<feature type="compositionally biased region" description="Polar residues" evidence="1">
    <location>
        <begin position="144"/>
        <end position="159"/>
    </location>
</feature>
<evidence type="ECO:0000256" key="1">
    <source>
        <dbReference type="SAM" id="MobiDB-lite"/>
    </source>
</evidence>
<reference evidence="2" key="1">
    <citation type="submission" date="2021-01" db="EMBL/GenBank/DDBJ databases">
        <authorList>
            <person name="Corre E."/>
            <person name="Pelletier E."/>
            <person name="Niang G."/>
            <person name="Scheremetjew M."/>
            <person name="Finn R."/>
            <person name="Kale V."/>
            <person name="Holt S."/>
            <person name="Cochrane G."/>
            <person name="Meng A."/>
            <person name="Brown T."/>
            <person name="Cohen L."/>
        </authorList>
    </citation>
    <scope>NUCLEOTIDE SEQUENCE</scope>
    <source>
        <strain evidence="2">CCMP1661</strain>
    </source>
</reference>